<dbReference type="Pfam" id="PF13976">
    <property type="entry name" value="gag_pre-integrs"/>
    <property type="match status" value="1"/>
</dbReference>
<evidence type="ECO:0000313" key="3">
    <source>
        <dbReference type="Proteomes" id="UP000288805"/>
    </source>
</evidence>
<gene>
    <name evidence="2" type="ORF">CK203_076696</name>
</gene>
<name>A0A438EPK2_VITVI</name>
<evidence type="ECO:0000313" key="2">
    <source>
        <dbReference type="EMBL" id="RVW49671.1"/>
    </source>
</evidence>
<comment type="caution">
    <text evidence="2">The sequence shown here is derived from an EMBL/GenBank/DDBJ whole genome shotgun (WGS) entry which is preliminary data.</text>
</comment>
<evidence type="ECO:0000259" key="1">
    <source>
        <dbReference type="Pfam" id="PF13976"/>
    </source>
</evidence>
<protein>
    <recommendedName>
        <fullName evidence="1">GAG-pre-integrase domain-containing protein</fullName>
    </recommendedName>
</protein>
<dbReference type="EMBL" id="QGNW01001221">
    <property type="protein sequence ID" value="RVW49671.1"/>
    <property type="molecule type" value="Genomic_DNA"/>
</dbReference>
<dbReference type="AlphaFoldDB" id="A0A438EPK2"/>
<sequence length="211" mass="23813">MNDGYGNADEVSFAAMTTTSDFLGSLSSRDEKMDAYHGRTLNHALPIKLDKDNYMLWRTPMENVIYANSFEDHVEVGFTPEIMGQIIGYQTSHEAWFALEKTFSTSSKARVTKKVILKGHLERGLYKFPTSFSFSTDCLFSSFNNSSSSNSTTELWHSRLGHPAEDILKHALNNCKLQICYACQYAKNHKLPFLLSMSRASHLLALVHADI</sequence>
<organism evidence="2 3">
    <name type="scientific">Vitis vinifera</name>
    <name type="common">Grape</name>
    <dbReference type="NCBI Taxonomy" id="29760"/>
    <lineage>
        <taxon>Eukaryota</taxon>
        <taxon>Viridiplantae</taxon>
        <taxon>Streptophyta</taxon>
        <taxon>Embryophyta</taxon>
        <taxon>Tracheophyta</taxon>
        <taxon>Spermatophyta</taxon>
        <taxon>Magnoliopsida</taxon>
        <taxon>eudicotyledons</taxon>
        <taxon>Gunneridae</taxon>
        <taxon>Pentapetalae</taxon>
        <taxon>rosids</taxon>
        <taxon>Vitales</taxon>
        <taxon>Vitaceae</taxon>
        <taxon>Viteae</taxon>
        <taxon>Vitis</taxon>
    </lineage>
</organism>
<accession>A0A438EPK2</accession>
<feature type="domain" description="GAG-pre-integrase" evidence="1">
    <location>
        <begin position="124"/>
        <end position="187"/>
    </location>
</feature>
<dbReference type="Proteomes" id="UP000288805">
    <property type="component" value="Unassembled WGS sequence"/>
</dbReference>
<reference evidence="2 3" key="1">
    <citation type="journal article" date="2018" name="PLoS Genet.">
        <title>Population sequencing reveals clonal diversity and ancestral inbreeding in the grapevine cultivar Chardonnay.</title>
        <authorList>
            <person name="Roach M.J."/>
            <person name="Johnson D.L."/>
            <person name="Bohlmann J."/>
            <person name="van Vuuren H.J."/>
            <person name="Jones S.J."/>
            <person name="Pretorius I.S."/>
            <person name="Schmidt S.A."/>
            <person name="Borneman A.R."/>
        </authorList>
    </citation>
    <scope>NUCLEOTIDE SEQUENCE [LARGE SCALE GENOMIC DNA]</scope>
    <source>
        <strain evidence="3">cv. Chardonnay</strain>
        <tissue evidence="2">Leaf</tissue>
    </source>
</reference>
<proteinExistence type="predicted"/>
<dbReference type="InterPro" id="IPR025724">
    <property type="entry name" value="GAG-pre-integrase_dom"/>
</dbReference>